<name>A0A1L9RCC6_ASPWE</name>
<dbReference type="Proteomes" id="UP000184383">
    <property type="component" value="Unassembled WGS sequence"/>
</dbReference>
<proteinExistence type="predicted"/>
<dbReference type="InterPro" id="IPR049168">
    <property type="entry name" value="Glyco_hydro_134"/>
</dbReference>
<dbReference type="EMBL" id="KV878215">
    <property type="protein sequence ID" value="OJJ32575.1"/>
    <property type="molecule type" value="Genomic_DNA"/>
</dbReference>
<sequence length="192" mass="20994">MQLLSILGALAFVPAVISSPVTGDKLLARDDDRGNYTVAGLGARKQEVVGAGGTTRDLAIAMLETDTMTTDYTYGDGKTGDGTNFGIFKQNWYMLRTSSSEFMGETTAQVADGAILNSDLGKDIKARHDGEEKLGFDIWFAGHRDGQSGVEKPNTPDIKGYKDAVLWIQEQIESDKKYQSDDTRFWVKVKAI</sequence>
<dbReference type="OrthoDB" id="2888121at2759"/>
<dbReference type="STRING" id="1073089.A0A1L9RCC6"/>
<gene>
    <name evidence="2" type="ORF">ASPWEDRAFT_116569</name>
</gene>
<organism evidence="2 3">
    <name type="scientific">Aspergillus wentii DTO 134E9</name>
    <dbReference type="NCBI Taxonomy" id="1073089"/>
    <lineage>
        <taxon>Eukaryota</taxon>
        <taxon>Fungi</taxon>
        <taxon>Dikarya</taxon>
        <taxon>Ascomycota</taxon>
        <taxon>Pezizomycotina</taxon>
        <taxon>Eurotiomycetes</taxon>
        <taxon>Eurotiomycetidae</taxon>
        <taxon>Eurotiales</taxon>
        <taxon>Aspergillaceae</taxon>
        <taxon>Aspergillus</taxon>
        <taxon>Aspergillus subgen. Cremei</taxon>
    </lineage>
</organism>
<evidence type="ECO:0000313" key="3">
    <source>
        <dbReference type="Proteomes" id="UP000184383"/>
    </source>
</evidence>
<evidence type="ECO:0000313" key="2">
    <source>
        <dbReference type="EMBL" id="OJJ32575.1"/>
    </source>
</evidence>
<keyword evidence="3" id="KW-1185">Reference proteome</keyword>
<dbReference type="AlphaFoldDB" id="A0A1L9RCC6"/>
<reference evidence="3" key="1">
    <citation type="journal article" date="2017" name="Genome Biol.">
        <title>Comparative genomics reveals high biological diversity and specific adaptations in the industrially and medically important fungal genus Aspergillus.</title>
        <authorList>
            <person name="de Vries R.P."/>
            <person name="Riley R."/>
            <person name="Wiebenga A."/>
            <person name="Aguilar-Osorio G."/>
            <person name="Amillis S."/>
            <person name="Uchima C.A."/>
            <person name="Anderluh G."/>
            <person name="Asadollahi M."/>
            <person name="Askin M."/>
            <person name="Barry K."/>
            <person name="Battaglia E."/>
            <person name="Bayram O."/>
            <person name="Benocci T."/>
            <person name="Braus-Stromeyer S.A."/>
            <person name="Caldana C."/>
            <person name="Canovas D."/>
            <person name="Cerqueira G.C."/>
            <person name="Chen F."/>
            <person name="Chen W."/>
            <person name="Choi C."/>
            <person name="Clum A."/>
            <person name="Dos Santos R.A."/>
            <person name="Damasio A.R."/>
            <person name="Diallinas G."/>
            <person name="Emri T."/>
            <person name="Fekete E."/>
            <person name="Flipphi M."/>
            <person name="Freyberg S."/>
            <person name="Gallo A."/>
            <person name="Gournas C."/>
            <person name="Habgood R."/>
            <person name="Hainaut M."/>
            <person name="Harispe M.L."/>
            <person name="Henrissat B."/>
            <person name="Hilden K.S."/>
            <person name="Hope R."/>
            <person name="Hossain A."/>
            <person name="Karabika E."/>
            <person name="Karaffa L."/>
            <person name="Karanyi Z."/>
            <person name="Krasevec N."/>
            <person name="Kuo A."/>
            <person name="Kusch H."/>
            <person name="LaButti K."/>
            <person name="Lagendijk E.L."/>
            <person name="Lapidus A."/>
            <person name="Levasseur A."/>
            <person name="Lindquist E."/>
            <person name="Lipzen A."/>
            <person name="Logrieco A.F."/>
            <person name="MacCabe A."/>
            <person name="Maekelae M.R."/>
            <person name="Malavazi I."/>
            <person name="Melin P."/>
            <person name="Meyer V."/>
            <person name="Mielnichuk N."/>
            <person name="Miskei M."/>
            <person name="Molnar A.P."/>
            <person name="Mule G."/>
            <person name="Ngan C.Y."/>
            <person name="Orejas M."/>
            <person name="Orosz E."/>
            <person name="Ouedraogo J.P."/>
            <person name="Overkamp K.M."/>
            <person name="Park H.-S."/>
            <person name="Perrone G."/>
            <person name="Piumi F."/>
            <person name="Punt P.J."/>
            <person name="Ram A.F."/>
            <person name="Ramon A."/>
            <person name="Rauscher S."/>
            <person name="Record E."/>
            <person name="Riano-Pachon D.M."/>
            <person name="Robert V."/>
            <person name="Roehrig J."/>
            <person name="Ruller R."/>
            <person name="Salamov A."/>
            <person name="Salih N.S."/>
            <person name="Samson R.A."/>
            <person name="Sandor E."/>
            <person name="Sanguinetti M."/>
            <person name="Schuetze T."/>
            <person name="Sepcic K."/>
            <person name="Shelest E."/>
            <person name="Sherlock G."/>
            <person name="Sophianopoulou V."/>
            <person name="Squina F.M."/>
            <person name="Sun H."/>
            <person name="Susca A."/>
            <person name="Todd R.B."/>
            <person name="Tsang A."/>
            <person name="Unkles S.E."/>
            <person name="van de Wiele N."/>
            <person name="van Rossen-Uffink D."/>
            <person name="Oliveira J.V."/>
            <person name="Vesth T.C."/>
            <person name="Visser J."/>
            <person name="Yu J.-H."/>
            <person name="Zhou M."/>
            <person name="Andersen M.R."/>
            <person name="Archer D.B."/>
            <person name="Baker S.E."/>
            <person name="Benoit I."/>
            <person name="Brakhage A.A."/>
            <person name="Braus G.H."/>
            <person name="Fischer R."/>
            <person name="Frisvad J.C."/>
            <person name="Goldman G.H."/>
            <person name="Houbraken J."/>
            <person name="Oakley B."/>
            <person name="Pocsi I."/>
            <person name="Scazzocchio C."/>
            <person name="Seiboth B."/>
            <person name="vanKuyk P.A."/>
            <person name="Wortman J."/>
            <person name="Dyer P.S."/>
            <person name="Grigoriev I.V."/>
        </authorList>
    </citation>
    <scope>NUCLEOTIDE SEQUENCE [LARGE SCALE GENOMIC DNA]</scope>
    <source>
        <strain evidence="3">DTO 134E9</strain>
    </source>
</reference>
<dbReference type="GeneID" id="63744512"/>
<keyword evidence="1" id="KW-0732">Signal</keyword>
<dbReference type="Pfam" id="PF21087">
    <property type="entry name" value="Glyco_hydro_134"/>
    <property type="match status" value="1"/>
</dbReference>
<feature type="chain" id="PRO_5009887449" evidence="1">
    <location>
        <begin position="19"/>
        <end position="192"/>
    </location>
</feature>
<accession>A0A1L9RCC6</accession>
<protein>
    <submittedName>
        <fullName evidence="2">Uncharacterized protein</fullName>
    </submittedName>
</protein>
<evidence type="ECO:0000256" key="1">
    <source>
        <dbReference type="SAM" id="SignalP"/>
    </source>
</evidence>
<dbReference type="RefSeq" id="XP_040686252.1">
    <property type="nucleotide sequence ID" value="XM_040828664.1"/>
</dbReference>
<feature type="signal peptide" evidence="1">
    <location>
        <begin position="1"/>
        <end position="18"/>
    </location>
</feature>
<dbReference type="VEuPathDB" id="FungiDB:ASPWEDRAFT_116569"/>